<dbReference type="SUPFAM" id="SSF52833">
    <property type="entry name" value="Thioredoxin-like"/>
    <property type="match status" value="1"/>
</dbReference>
<keyword evidence="4 7" id="KW-1133">Transmembrane helix</keyword>
<dbReference type="GO" id="GO:0015035">
    <property type="term" value="F:protein-disulfide reductase activity"/>
    <property type="evidence" value="ECO:0007669"/>
    <property type="project" value="TreeGrafter"/>
</dbReference>
<dbReference type="PANTHER" id="PTHR32234:SF3">
    <property type="entry name" value="SUPPRESSION OF COPPER SENSITIVITY PROTEIN"/>
    <property type="match status" value="1"/>
</dbReference>
<name>A0A2G5K7P1_9RHOB</name>
<dbReference type="InterPro" id="IPR028250">
    <property type="entry name" value="DsbDN"/>
</dbReference>
<dbReference type="GO" id="GO:0016020">
    <property type="term" value="C:membrane"/>
    <property type="evidence" value="ECO:0007669"/>
    <property type="project" value="UniProtKB-SubCell"/>
</dbReference>
<dbReference type="Gene3D" id="3.40.30.10">
    <property type="entry name" value="Glutaredoxin"/>
    <property type="match status" value="1"/>
</dbReference>
<dbReference type="Pfam" id="PF02683">
    <property type="entry name" value="DsbD_TM"/>
    <property type="match status" value="1"/>
</dbReference>
<evidence type="ECO:0000256" key="6">
    <source>
        <dbReference type="ARBA" id="ARBA00023284"/>
    </source>
</evidence>
<feature type="transmembrane region" description="Helical" evidence="7">
    <location>
        <begin position="512"/>
        <end position="528"/>
    </location>
</feature>
<dbReference type="Pfam" id="PF11412">
    <property type="entry name" value="DsbD_N"/>
    <property type="match status" value="1"/>
</dbReference>
<keyword evidence="3" id="KW-0201">Cytochrome c-type biogenesis</keyword>
<dbReference type="CDD" id="cd02953">
    <property type="entry name" value="DsbDgamma"/>
    <property type="match status" value="1"/>
</dbReference>
<feature type="transmembrane region" description="Helical" evidence="7">
    <location>
        <begin position="540"/>
        <end position="557"/>
    </location>
</feature>
<evidence type="ECO:0000313" key="11">
    <source>
        <dbReference type="Proteomes" id="UP000231516"/>
    </source>
</evidence>
<keyword evidence="6" id="KW-0676">Redox-active center</keyword>
<accession>A0A2G5K7P1</accession>
<keyword evidence="5 7" id="KW-0472">Membrane</keyword>
<feature type="transmembrane region" description="Helical" evidence="7">
    <location>
        <begin position="448"/>
        <end position="468"/>
    </location>
</feature>
<evidence type="ECO:0000256" key="7">
    <source>
        <dbReference type="SAM" id="Phobius"/>
    </source>
</evidence>
<comment type="subcellular location">
    <subcellularLocation>
        <location evidence="1">Membrane</location>
        <topology evidence="1">Multi-pass membrane protein</topology>
    </subcellularLocation>
</comment>
<dbReference type="GO" id="GO:0017004">
    <property type="term" value="P:cytochrome complex assembly"/>
    <property type="evidence" value="ECO:0007669"/>
    <property type="project" value="UniProtKB-KW"/>
</dbReference>
<dbReference type="Proteomes" id="UP000231516">
    <property type="component" value="Unassembled WGS sequence"/>
</dbReference>
<protein>
    <submittedName>
        <fullName evidence="10">Uncharacterized protein</fullName>
    </submittedName>
</protein>
<evidence type="ECO:0000256" key="5">
    <source>
        <dbReference type="ARBA" id="ARBA00023136"/>
    </source>
</evidence>
<feature type="transmembrane region" description="Helical" evidence="7">
    <location>
        <begin position="286"/>
        <end position="310"/>
    </location>
</feature>
<dbReference type="InterPro" id="IPR036249">
    <property type="entry name" value="Thioredoxin-like_sf"/>
</dbReference>
<dbReference type="Pfam" id="PF13899">
    <property type="entry name" value="Thioredoxin_7"/>
    <property type="match status" value="1"/>
</dbReference>
<proteinExistence type="predicted"/>
<keyword evidence="2 7" id="KW-0812">Transmembrane</keyword>
<evidence type="ECO:0000256" key="2">
    <source>
        <dbReference type="ARBA" id="ARBA00022692"/>
    </source>
</evidence>
<evidence type="ECO:0000259" key="8">
    <source>
        <dbReference type="Pfam" id="PF02683"/>
    </source>
</evidence>
<dbReference type="AlphaFoldDB" id="A0A2G5K7P1"/>
<dbReference type="PROSITE" id="PS00194">
    <property type="entry name" value="THIOREDOXIN_1"/>
    <property type="match status" value="1"/>
</dbReference>
<dbReference type="InterPro" id="IPR017937">
    <property type="entry name" value="Thioredoxin_CS"/>
</dbReference>
<feature type="transmembrane region" description="Helical" evidence="7">
    <location>
        <begin position="488"/>
        <end position="506"/>
    </location>
</feature>
<evidence type="ECO:0000313" key="10">
    <source>
        <dbReference type="EMBL" id="PIB25033.1"/>
    </source>
</evidence>
<dbReference type="GO" id="GO:0045454">
    <property type="term" value="P:cell redox homeostasis"/>
    <property type="evidence" value="ECO:0007669"/>
    <property type="project" value="TreeGrafter"/>
</dbReference>
<evidence type="ECO:0000256" key="1">
    <source>
        <dbReference type="ARBA" id="ARBA00004141"/>
    </source>
</evidence>
<feature type="transmembrane region" description="Helical" evidence="7">
    <location>
        <begin position="331"/>
        <end position="352"/>
    </location>
</feature>
<keyword evidence="11" id="KW-1185">Reference proteome</keyword>
<feature type="domain" description="Thiol:disulfide interchange protein DsbD N-terminal" evidence="9">
    <location>
        <begin position="45"/>
        <end position="148"/>
    </location>
</feature>
<evidence type="ECO:0000259" key="9">
    <source>
        <dbReference type="Pfam" id="PF11412"/>
    </source>
</evidence>
<reference evidence="10 11" key="1">
    <citation type="submission" date="2016-08" db="EMBL/GenBank/DDBJ databases">
        <title>Draft genome of Amylibacter sp. strain 4G11.</title>
        <authorList>
            <person name="Wong S.-K."/>
            <person name="Hamasaki K."/>
            <person name="Yoshizawa S."/>
        </authorList>
    </citation>
    <scope>NUCLEOTIDE SEQUENCE [LARGE SCALE GENOMIC DNA]</scope>
    <source>
        <strain evidence="10 11">4G11</strain>
    </source>
</reference>
<feature type="transmembrane region" description="Helical" evidence="7">
    <location>
        <begin position="415"/>
        <end position="442"/>
    </location>
</feature>
<gene>
    <name evidence="10" type="ORF">BFP76_01730</name>
</gene>
<dbReference type="EMBL" id="MDGM01000012">
    <property type="protein sequence ID" value="PIB25033.1"/>
    <property type="molecule type" value="Genomic_DNA"/>
</dbReference>
<feature type="transmembrane region" description="Helical" evidence="7">
    <location>
        <begin position="372"/>
        <end position="394"/>
    </location>
</feature>
<organism evidence="10 11">
    <name type="scientific">Paramylibacter kogurei</name>
    <dbReference type="NCBI Taxonomy" id="1889778"/>
    <lineage>
        <taxon>Bacteria</taxon>
        <taxon>Pseudomonadati</taxon>
        <taxon>Pseudomonadota</taxon>
        <taxon>Alphaproteobacteria</taxon>
        <taxon>Rhodobacterales</taxon>
        <taxon>Paracoccaceae</taxon>
        <taxon>Paramylibacter</taxon>
    </lineage>
</organism>
<evidence type="ECO:0000256" key="4">
    <source>
        <dbReference type="ARBA" id="ARBA00022989"/>
    </source>
</evidence>
<dbReference type="PANTHER" id="PTHR32234">
    <property type="entry name" value="THIOL:DISULFIDE INTERCHANGE PROTEIN DSBD"/>
    <property type="match status" value="1"/>
</dbReference>
<dbReference type="InterPro" id="IPR003834">
    <property type="entry name" value="Cyt_c_assmbl_TM_dom"/>
</dbReference>
<feature type="domain" description="Cytochrome C biogenesis protein transmembrane" evidence="8">
    <location>
        <begin position="288"/>
        <end position="503"/>
    </location>
</feature>
<comment type="caution">
    <text evidence="10">The sequence shown here is derived from an EMBL/GenBank/DDBJ whole genome shotgun (WGS) entry which is preliminary data.</text>
</comment>
<sequence>MATRIFAFLTVLLLGSQVFALESKGYYSHSLSAKLISAHDGVAPDQTTLSAALHITLKDDWKTYWRSPGEVGLPPEIDWTGSSNLNNVDFQWPAPTRFSAFGIENFGYKDAVTFPLHIQLANAGKPVVLDAKINLLVCSDICIPETFELKLDIPNGVGIDGLSAKRIAKSNALVPPLNTSGVIKLLGAEMNSDDHTFTAKFKTGDQFFNADVFPELGQTRFGKPQIITQNDAKILWARFPVLQNDETSQDLRVTIVDGQTSASFDATSGTLSDAPFSNNTPIRASIFWMIFIAFLGGVILNIMPCVLPVLSIKITSAIKARNNSITRIKQGFWMSTLGVLSFMWLLAAALIIAKSMGHSVGWGIQFQNPYFLTFVISLLLLFAANMMGLFEFALPQSINTALADSECNDGLIGDYLTGAFAALLATPCSAPFLGTAVAFALSGTGVDTIAIFTALGVGLALPYIVLALRPKWICYLPKPGAWMNKLKLVLGLLLVLTALWLAAVLLKIAGGYVVIATLLMAIVSIMVLAQKHVVGNLRKLVALAMVGIAISSPIVLAKSPTKPNATASNIPWQNFDRGNIPTLVSQGKTVFVDVTADWCLTCKANKTLVMERDDIAAILGTDDVVPMIADWTKPDDTIAQFLAANQRYGIPFNIVYGPKAPNGIPLPEVLTTQSVLDALENAAR</sequence>
<evidence type="ECO:0000256" key="3">
    <source>
        <dbReference type="ARBA" id="ARBA00022748"/>
    </source>
</evidence>
<dbReference type="InterPro" id="IPR035671">
    <property type="entry name" value="DsbD_gamma"/>
</dbReference>